<dbReference type="EMBL" id="SRLC01000001">
    <property type="protein sequence ID" value="TGE26165.1"/>
    <property type="molecule type" value="Genomic_DNA"/>
</dbReference>
<dbReference type="Gene3D" id="2.115.10.20">
    <property type="entry name" value="Glycosyl hydrolase domain, family 43"/>
    <property type="match status" value="1"/>
</dbReference>
<proteinExistence type="predicted"/>
<dbReference type="AlphaFoldDB" id="A0A4Z0Q8X9"/>
<evidence type="ECO:0000313" key="2">
    <source>
        <dbReference type="Proteomes" id="UP000297549"/>
    </source>
</evidence>
<organism evidence="1 2">
    <name type="scientific">Hymenobacter aquaticus</name>
    <dbReference type="NCBI Taxonomy" id="1867101"/>
    <lineage>
        <taxon>Bacteria</taxon>
        <taxon>Pseudomonadati</taxon>
        <taxon>Bacteroidota</taxon>
        <taxon>Cytophagia</taxon>
        <taxon>Cytophagales</taxon>
        <taxon>Hymenobacteraceae</taxon>
        <taxon>Hymenobacter</taxon>
    </lineage>
</organism>
<accession>A0A4Z0Q8X9</accession>
<evidence type="ECO:0000313" key="1">
    <source>
        <dbReference type="EMBL" id="TGE26165.1"/>
    </source>
</evidence>
<dbReference type="InterPro" id="IPR023296">
    <property type="entry name" value="Glyco_hydro_beta-prop_sf"/>
</dbReference>
<keyword evidence="2" id="KW-1185">Reference proteome</keyword>
<dbReference type="Proteomes" id="UP000297549">
    <property type="component" value="Unassembled WGS sequence"/>
</dbReference>
<dbReference type="SUPFAM" id="SSF75005">
    <property type="entry name" value="Arabinanase/levansucrase/invertase"/>
    <property type="match status" value="1"/>
</dbReference>
<name>A0A4Z0Q8X9_9BACT</name>
<gene>
    <name evidence="1" type="ORF">E5K00_11640</name>
</gene>
<reference evidence="1 2" key="1">
    <citation type="submission" date="2019-04" db="EMBL/GenBank/DDBJ databases">
        <authorList>
            <person name="Feng G."/>
            <person name="Zhang J."/>
            <person name="Zhu H."/>
        </authorList>
    </citation>
    <scope>NUCLEOTIDE SEQUENCE [LARGE SCALE GENOMIC DNA]</scope>
    <source>
        <strain evidence="1 2">JCM 31653</strain>
    </source>
</reference>
<protein>
    <submittedName>
        <fullName evidence="1">Uncharacterized protein</fullName>
    </submittedName>
</protein>
<comment type="caution">
    <text evidence="1">The sequence shown here is derived from an EMBL/GenBank/DDBJ whole genome shotgun (WGS) entry which is preliminary data.</text>
</comment>
<dbReference type="OrthoDB" id="3308423at2"/>
<sequence>MPNRPCKASELNHVGFEGAYLLKANGRYYLSCAERYYERYHCMTAESRTLLGPTSHATYRCPTRAMTSFFRT</sequence>